<dbReference type="Pfam" id="PF18701">
    <property type="entry name" value="DUF5641"/>
    <property type="match status" value="1"/>
</dbReference>
<dbReference type="InterPro" id="IPR036397">
    <property type="entry name" value="RNaseH_sf"/>
</dbReference>
<dbReference type="PROSITE" id="PS50994">
    <property type="entry name" value="INTEGRASE"/>
    <property type="match status" value="1"/>
</dbReference>
<dbReference type="PANTHER" id="PTHR47331">
    <property type="entry name" value="PHD-TYPE DOMAIN-CONTAINING PROTEIN"/>
    <property type="match status" value="1"/>
</dbReference>
<dbReference type="GO" id="GO:0003676">
    <property type="term" value="F:nucleic acid binding"/>
    <property type="evidence" value="ECO:0007669"/>
    <property type="project" value="InterPro"/>
</dbReference>
<dbReference type="Proteomes" id="UP001153954">
    <property type="component" value="Unassembled WGS sequence"/>
</dbReference>
<gene>
    <name evidence="2" type="ORF">EEDITHA_LOCUS2413</name>
</gene>
<reference evidence="2" key="1">
    <citation type="submission" date="2022-03" db="EMBL/GenBank/DDBJ databases">
        <authorList>
            <person name="Tunstrom K."/>
        </authorList>
    </citation>
    <scope>NUCLEOTIDE SEQUENCE</scope>
</reference>
<dbReference type="InterPro" id="IPR040676">
    <property type="entry name" value="DUF5641"/>
</dbReference>
<dbReference type="Gene3D" id="3.30.420.10">
    <property type="entry name" value="Ribonuclease H-like superfamily/Ribonuclease H"/>
    <property type="match status" value="1"/>
</dbReference>
<dbReference type="InterPro" id="IPR012337">
    <property type="entry name" value="RNaseH-like_sf"/>
</dbReference>
<protein>
    <recommendedName>
        <fullName evidence="1">Integrase catalytic domain-containing protein</fullName>
    </recommendedName>
</protein>
<accession>A0AAU9TED9</accession>
<keyword evidence="3" id="KW-1185">Reference proteome</keyword>
<feature type="domain" description="Integrase catalytic" evidence="1">
    <location>
        <begin position="10"/>
        <end position="202"/>
    </location>
</feature>
<dbReference type="AlphaFoldDB" id="A0AAU9TED9"/>
<comment type="caution">
    <text evidence="2">The sequence shown here is derived from an EMBL/GenBank/DDBJ whole genome shotgun (WGS) entry which is preliminary data.</text>
</comment>
<name>A0AAU9TED9_EUPED</name>
<dbReference type="EMBL" id="CAKOGL010000005">
    <property type="protein sequence ID" value="CAH2085984.1"/>
    <property type="molecule type" value="Genomic_DNA"/>
</dbReference>
<dbReference type="SUPFAM" id="SSF53098">
    <property type="entry name" value="Ribonuclease H-like"/>
    <property type="match status" value="1"/>
</dbReference>
<organism evidence="2 3">
    <name type="scientific">Euphydryas editha</name>
    <name type="common">Edith's checkerspot</name>
    <dbReference type="NCBI Taxonomy" id="104508"/>
    <lineage>
        <taxon>Eukaryota</taxon>
        <taxon>Metazoa</taxon>
        <taxon>Ecdysozoa</taxon>
        <taxon>Arthropoda</taxon>
        <taxon>Hexapoda</taxon>
        <taxon>Insecta</taxon>
        <taxon>Pterygota</taxon>
        <taxon>Neoptera</taxon>
        <taxon>Endopterygota</taxon>
        <taxon>Lepidoptera</taxon>
        <taxon>Glossata</taxon>
        <taxon>Ditrysia</taxon>
        <taxon>Papilionoidea</taxon>
        <taxon>Nymphalidae</taxon>
        <taxon>Nymphalinae</taxon>
        <taxon>Euphydryas</taxon>
    </lineage>
</organism>
<dbReference type="InterPro" id="IPR001584">
    <property type="entry name" value="Integrase_cat-core"/>
</dbReference>
<proteinExistence type="predicted"/>
<evidence type="ECO:0000313" key="2">
    <source>
        <dbReference type="EMBL" id="CAH2085984.1"/>
    </source>
</evidence>
<sequence length="317" mass="36219">MGNLPHYRVRPDRPFRTTGTDFAGPFSLKLYPGRCKKICKAYICLFVCTVTKAIHLEVVSDLTSSAFIAAFKRFTARRGHCKDMWSDCGTNFIGASRELDVVFKNAKSHVVSEISELLANDQTNWHFIPPHSPHFGGLWESGVKSVKTHLKRVIGQTSLTFEEFYTLLTQIESCVNSRPLTLINSSLDEPPLTPGHFLIGEPPLIVPDEPLENVKLSPLQRWRMLQQMMQHFWHRWQDEYLVSLQNRSKWNRDCPDIKIGTIVLVKDDRLPPGKWLLGRVVDKHPGIDGITRVVTLQNKTKKFKRPIVKLCPLPLDA</sequence>
<evidence type="ECO:0000259" key="1">
    <source>
        <dbReference type="PROSITE" id="PS50994"/>
    </source>
</evidence>
<dbReference type="GO" id="GO:0015074">
    <property type="term" value="P:DNA integration"/>
    <property type="evidence" value="ECO:0007669"/>
    <property type="project" value="InterPro"/>
</dbReference>
<evidence type="ECO:0000313" key="3">
    <source>
        <dbReference type="Proteomes" id="UP001153954"/>
    </source>
</evidence>